<proteinExistence type="predicted"/>
<keyword evidence="2" id="KW-1185">Reference proteome</keyword>
<organism evidence="1 2">
    <name type="scientific">Pocillopora damicornis</name>
    <name type="common">Cauliflower coral</name>
    <name type="synonym">Millepora damicornis</name>
    <dbReference type="NCBI Taxonomy" id="46731"/>
    <lineage>
        <taxon>Eukaryota</taxon>
        <taxon>Metazoa</taxon>
        <taxon>Cnidaria</taxon>
        <taxon>Anthozoa</taxon>
        <taxon>Hexacorallia</taxon>
        <taxon>Scleractinia</taxon>
        <taxon>Astrocoeniina</taxon>
        <taxon>Pocilloporidae</taxon>
        <taxon>Pocillopora</taxon>
    </lineage>
</organism>
<evidence type="ECO:0000313" key="2">
    <source>
        <dbReference type="Proteomes" id="UP000275408"/>
    </source>
</evidence>
<evidence type="ECO:0000313" key="1">
    <source>
        <dbReference type="EMBL" id="RMX55671.1"/>
    </source>
</evidence>
<dbReference type="AlphaFoldDB" id="A0A3M6UPY6"/>
<protein>
    <submittedName>
        <fullName evidence="1">Uncharacterized protein</fullName>
    </submittedName>
</protein>
<dbReference type="Pfam" id="PF20706">
    <property type="entry name" value="GT4-conflict"/>
    <property type="match status" value="1"/>
</dbReference>
<dbReference type="SUPFAM" id="SSF53756">
    <property type="entry name" value="UDP-Glycosyltransferase/glycogen phosphorylase"/>
    <property type="match status" value="1"/>
</dbReference>
<name>A0A3M6UPY6_POCDA</name>
<accession>A0A3M6UPY6</accession>
<sequence length="78" mass="8491">MNMFREADLIVMPACTEGFGLIALEAISAGFPVLVSSEFGITKALQSVNTHQRKRKANGSRQSMVATYKGNLQAVKFI</sequence>
<dbReference type="CDD" id="cd01635">
    <property type="entry name" value="Glycosyltransferase_GTB-type"/>
    <property type="match status" value="1"/>
</dbReference>
<dbReference type="EMBL" id="RCHS01001026">
    <property type="protein sequence ID" value="RMX55671.1"/>
    <property type="molecule type" value="Genomic_DNA"/>
</dbReference>
<dbReference type="Gene3D" id="3.40.50.2000">
    <property type="entry name" value="Glycogen Phosphorylase B"/>
    <property type="match status" value="1"/>
</dbReference>
<gene>
    <name evidence="1" type="ORF">pdam_00023659</name>
</gene>
<comment type="caution">
    <text evidence="1">The sequence shown here is derived from an EMBL/GenBank/DDBJ whole genome shotgun (WGS) entry which is preliminary data.</text>
</comment>
<reference evidence="1 2" key="1">
    <citation type="journal article" date="2018" name="Sci. Rep.">
        <title>Comparative analysis of the Pocillopora damicornis genome highlights role of immune system in coral evolution.</title>
        <authorList>
            <person name="Cunning R."/>
            <person name="Bay R.A."/>
            <person name="Gillette P."/>
            <person name="Baker A.C."/>
            <person name="Traylor-Knowles N."/>
        </authorList>
    </citation>
    <scope>NUCLEOTIDE SEQUENCE [LARGE SCALE GENOMIC DNA]</scope>
    <source>
        <strain evidence="1">RSMAS</strain>
        <tissue evidence="1">Whole animal</tissue>
    </source>
</reference>
<dbReference type="Proteomes" id="UP000275408">
    <property type="component" value="Unassembled WGS sequence"/>
</dbReference>